<comment type="caution">
    <text evidence="1">The sequence shown here is derived from an EMBL/GenBank/DDBJ whole genome shotgun (WGS) entry which is preliminary data.</text>
</comment>
<sequence length="802" mass="91017">MLLANRTKRKDLDTMTKKSPASDPPARFNLTGILRRFNKKDESLNDSSISGSNFANSRPNAPRLTVNTTESHLQIPTLTFVESHNSSSTSTPNPSDDHTYSSFTTECISLPNSEMTSHVELDAIDEEMSPIMDVPSRPLAHKLRSQMQRQSPKESDVESFEMDESQDITAYLSETESDLDYNPQIEECPSEYVEGGYHPVNKGEVYYSSRFPGREYIALRKLGWGHFSTVWLAKARYNPAVDSKDENDSYVAIKFVKSSQNYTEAAQDEIKILHTLQNPLEDADYLQEHHRRYFDRFIDDSGRPTKHPGFQRIMTLYDDFTVRGPHGDHICMVFEVLGENMLSIVGRYKHQSKLARNDHSKTNDHSKLKRNDTELSFSKSETRKKNTRSLLSLGILKKQDGEFSSEQLSTSLKLNQISQLSHGGIPFPLVRLIVRQLLSALDYIHHCGIVHTDLKPENILMEIQDVSHLIRGIEEQKVARFLHHHGSIAESFASGKQSKNQTRPSYLWSKTSGSTSGSDSVGSACSVSSSSRFGTTISTYTPSRNSVPGKYESPVRCSKPLSQLSETPAFKDVSYSAPGRHLSLPRASPKTKQLPVVDEIKVKIADMGNATFSHSHFTDLIQTRQYRSPEIILRHKTWGASTDIWSVGCIMFELLTGDYLFDPHNGDKFDKDDDHLAQIIELLGEMPSEGYLMNCKAASKYFRVGDNDEVRLRRISPLKFWGLEDVLVEKYKFDRNDINVKLVSDLILKCLRFNLDERFDAKSLLSHPWLNDDLDWSSLDMERLQRARPSHVSDVPGFTLEE</sequence>
<protein>
    <submittedName>
        <fullName evidence="1">Uncharacterized protein</fullName>
    </submittedName>
</protein>
<evidence type="ECO:0000313" key="2">
    <source>
        <dbReference type="Proteomes" id="UP001241377"/>
    </source>
</evidence>
<reference evidence="1" key="1">
    <citation type="submission" date="2023-04" db="EMBL/GenBank/DDBJ databases">
        <title>Draft Genome sequencing of Naganishia species isolated from polar environments using Oxford Nanopore Technology.</title>
        <authorList>
            <person name="Leo P."/>
            <person name="Venkateswaran K."/>
        </authorList>
    </citation>
    <scope>NUCLEOTIDE SEQUENCE</scope>
    <source>
        <strain evidence="1">MNA-CCFEE 5261</strain>
    </source>
</reference>
<dbReference type="EMBL" id="JASBWR010000046">
    <property type="protein sequence ID" value="KAJ9103408.1"/>
    <property type="molecule type" value="Genomic_DNA"/>
</dbReference>
<gene>
    <name evidence="1" type="ORF">QFC19_004356</name>
</gene>
<organism evidence="1 2">
    <name type="scientific">Naganishia cerealis</name>
    <dbReference type="NCBI Taxonomy" id="610337"/>
    <lineage>
        <taxon>Eukaryota</taxon>
        <taxon>Fungi</taxon>
        <taxon>Dikarya</taxon>
        <taxon>Basidiomycota</taxon>
        <taxon>Agaricomycotina</taxon>
        <taxon>Tremellomycetes</taxon>
        <taxon>Filobasidiales</taxon>
        <taxon>Filobasidiaceae</taxon>
        <taxon>Naganishia</taxon>
    </lineage>
</organism>
<keyword evidence="2" id="KW-1185">Reference proteome</keyword>
<dbReference type="Proteomes" id="UP001241377">
    <property type="component" value="Unassembled WGS sequence"/>
</dbReference>
<evidence type="ECO:0000313" key="1">
    <source>
        <dbReference type="EMBL" id="KAJ9103408.1"/>
    </source>
</evidence>
<proteinExistence type="predicted"/>
<name>A0ACC2VW51_9TREE</name>
<accession>A0ACC2VW51</accession>